<dbReference type="Pfam" id="PF01594">
    <property type="entry name" value="AI-2E_transport"/>
    <property type="match status" value="1"/>
</dbReference>
<evidence type="ECO:0000256" key="2">
    <source>
        <dbReference type="ARBA" id="ARBA00009773"/>
    </source>
</evidence>
<comment type="subcellular location">
    <subcellularLocation>
        <location evidence="1">Cell membrane</location>
        <topology evidence="1">Multi-pass membrane protein</topology>
    </subcellularLocation>
</comment>
<reference evidence="9 10" key="1">
    <citation type="submission" date="2016-10" db="EMBL/GenBank/DDBJ databases">
        <authorList>
            <person name="de Groot N.N."/>
        </authorList>
    </citation>
    <scope>NUCLEOTIDE SEQUENCE [LARGE SCALE GENOMIC DNA]</scope>
    <source>
        <strain evidence="9 10">CGMCC 1.10076</strain>
    </source>
</reference>
<evidence type="ECO:0000313" key="10">
    <source>
        <dbReference type="Proteomes" id="UP000199580"/>
    </source>
</evidence>
<dbReference type="PANTHER" id="PTHR21716">
    <property type="entry name" value="TRANSMEMBRANE PROTEIN"/>
    <property type="match status" value="1"/>
</dbReference>
<keyword evidence="10" id="KW-1185">Reference proteome</keyword>
<keyword evidence="3" id="KW-0813">Transport</keyword>
<protein>
    <submittedName>
        <fullName evidence="9">Predicted PurR-regulated permease PerM</fullName>
    </submittedName>
</protein>
<feature type="transmembrane region" description="Helical" evidence="8">
    <location>
        <begin position="64"/>
        <end position="83"/>
    </location>
</feature>
<feature type="transmembrane region" description="Helical" evidence="8">
    <location>
        <begin position="32"/>
        <end position="52"/>
    </location>
</feature>
<dbReference type="RefSeq" id="WP_091395630.1">
    <property type="nucleotide sequence ID" value="NZ_BKAI01000006.1"/>
</dbReference>
<evidence type="ECO:0000256" key="1">
    <source>
        <dbReference type="ARBA" id="ARBA00004651"/>
    </source>
</evidence>
<feature type="transmembrane region" description="Helical" evidence="8">
    <location>
        <begin position="145"/>
        <end position="167"/>
    </location>
</feature>
<organism evidence="9 10">
    <name type="scientific">Flavobacterium noncentrifugens</name>
    <dbReference type="NCBI Taxonomy" id="1128970"/>
    <lineage>
        <taxon>Bacteria</taxon>
        <taxon>Pseudomonadati</taxon>
        <taxon>Bacteroidota</taxon>
        <taxon>Flavobacteriia</taxon>
        <taxon>Flavobacteriales</taxon>
        <taxon>Flavobacteriaceae</taxon>
        <taxon>Flavobacterium</taxon>
    </lineage>
</organism>
<dbReference type="GO" id="GO:0005886">
    <property type="term" value="C:plasma membrane"/>
    <property type="evidence" value="ECO:0007669"/>
    <property type="project" value="UniProtKB-SubCell"/>
</dbReference>
<dbReference type="InterPro" id="IPR002549">
    <property type="entry name" value="AI-2E-like"/>
</dbReference>
<evidence type="ECO:0000256" key="7">
    <source>
        <dbReference type="ARBA" id="ARBA00023136"/>
    </source>
</evidence>
<evidence type="ECO:0000256" key="8">
    <source>
        <dbReference type="SAM" id="Phobius"/>
    </source>
</evidence>
<feature type="transmembrane region" description="Helical" evidence="8">
    <location>
        <begin position="7"/>
        <end position="26"/>
    </location>
</feature>
<dbReference type="PANTHER" id="PTHR21716:SF53">
    <property type="entry name" value="PERMEASE PERM-RELATED"/>
    <property type="match status" value="1"/>
</dbReference>
<dbReference type="Proteomes" id="UP000199580">
    <property type="component" value="Unassembled WGS sequence"/>
</dbReference>
<accession>A0A1G8YL50</accession>
<name>A0A1G8YL50_9FLAO</name>
<evidence type="ECO:0000256" key="6">
    <source>
        <dbReference type="ARBA" id="ARBA00022989"/>
    </source>
</evidence>
<keyword evidence="7 8" id="KW-0472">Membrane</keyword>
<dbReference type="AlphaFoldDB" id="A0A1G8YL50"/>
<dbReference type="STRING" id="1128970.SAMN04487935_2374"/>
<evidence type="ECO:0000313" key="9">
    <source>
        <dbReference type="EMBL" id="SDK03397.1"/>
    </source>
</evidence>
<comment type="similarity">
    <text evidence="2">Belongs to the autoinducer-2 exporter (AI-2E) (TC 2.A.86) family.</text>
</comment>
<evidence type="ECO:0000256" key="5">
    <source>
        <dbReference type="ARBA" id="ARBA00022692"/>
    </source>
</evidence>
<feature type="transmembrane region" description="Helical" evidence="8">
    <location>
        <begin position="300"/>
        <end position="327"/>
    </location>
</feature>
<feature type="transmembrane region" description="Helical" evidence="8">
    <location>
        <begin position="259"/>
        <end position="280"/>
    </location>
</feature>
<feature type="transmembrane region" description="Helical" evidence="8">
    <location>
        <begin position="202"/>
        <end position="224"/>
    </location>
</feature>
<keyword evidence="6 8" id="KW-1133">Transmembrane helix</keyword>
<sequence length="370" mass="41112">MVQTTPFYTRLAHILVGMICLFYIAIIGQTILAPLLFALLFSLLLLPVANFLEQRFKFSRSISSIVVLLGLIVIISGLVSLLLSQLSALTQDIPAFKQQLLVASKEIQDWISRTFHINNTQQLSYIDSAATDALSTGTTLLGHTLLSVSSLMLFLVFTFLYTFFMLLHRKLLLRFIISLFRDEHTIIVYDAVNQIRYIVKKYIVGLFTQMLIVTILACAAFEIIGIKYAFLLGLITGIFNVIPYIGIFTALLLSTLITFATMGTTDVLFVLMSVIAIHLVDSNYIMPKIVGSKVKINPLAALLGLVIGEMVWGISGMFLSIPVIAIFKVIFDRVDGMKPWGMVLGDEDNPPVVPAAETIPKPEFVQKEKP</sequence>
<proteinExistence type="inferred from homology"/>
<keyword evidence="5 8" id="KW-0812">Transmembrane</keyword>
<feature type="transmembrane region" description="Helical" evidence="8">
    <location>
        <begin position="230"/>
        <end position="252"/>
    </location>
</feature>
<dbReference type="OrthoDB" id="9793390at2"/>
<dbReference type="EMBL" id="FNEZ01000003">
    <property type="protein sequence ID" value="SDK03397.1"/>
    <property type="molecule type" value="Genomic_DNA"/>
</dbReference>
<gene>
    <name evidence="9" type="ORF">SAMN04487935_2374</name>
</gene>
<keyword evidence="4" id="KW-1003">Cell membrane</keyword>
<evidence type="ECO:0000256" key="4">
    <source>
        <dbReference type="ARBA" id="ARBA00022475"/>
    </source>
</evidence>
<evidence type="ECO:0000256" key="3">
    <source>
        <dbReference type="ARBA" id="ARBA00022448"/>
    </source>
</evidence>